<evidence type="ECO:0000313" key="3">
    <source>
        <dbReference type="Proteomes" id="UP001202831"/>
    </source>
</evidence>
<keyword evidence="3" id="KW-1185">Reference proteome</keyword>
<accession>A0ABT0N883</accession>
<comment type="caution">
    <text evidence="2">The sequence shown here is derived from an EMBL/GenBank/DDBJ whole genome shotgun (WGS) entry which is preliminary data.</text>
</comment>
<sequence>MGLRKLVLSCLLLLSFEASAAYTCHGLVKGLSIEARTGDVLVERIGPLQWPRLCKVDGEHEGISAEACRTVYSTLMTAQVSQKSVTLWFNDNKDCSAASHAPWQWLTGWYFGPRLVD</sequence>
<dbReference type="EMBL" id="JAKIKT010000004">
    <property type="protein sequence ID" value="MCL2914643.1"/>
    <property type="molecule type" value="Genomic_DNA"/>
</dbReference>
<protein>
    <submittedName>
        <fullName evidence="2">Uncharacterized protein</fullName>
    </submittedName>
</protein>
<gene>
    <name evidence="2" type="ORF">L2725_12780</name>
</gene>
<dbReference type="Proteomes" id="UP001202831">
    <property type="component" value="Unassembled WGS sequence"/>
</dbReference>
<evidence type="ECO:0000313" key="2">
    <source>
        <dbReference type="EMBL" id="MCL2914643.1"/>
    </source>
</evidence>
<keyword evidence="1" id="KW-0732">Signal</keyword>
<feature type="signal peptide" evidence="1">
    <location>
        <begin position="1"/>
        <end position="20"/>
    </location>
</feature>
<reference evidence="2 3" key="1">
    <citation type="submission" date="2022-01" db="EMBL/GenBank/DDBJ databases">
        <title>Whole genome-based taxonomy of the Shewanellaceae.</title>
        <authorList>
            <person name="Martin-Rodriguez A.J."/>
        </authorList>
    </citation>
    <scope>NUCLEOTIDE SEQUENCE [LARGE SCALE GENOMIC DNA]</scope>
    <source>
        <strain evidence="2 3">DSM 21332</strain>
    </source>
</reference>
<name>A0ABT0N883_9GAMM</name>
<evidence type="ECO:0000256" key="1">
    <source>
        <dbReference type="SAM" id="SignalP"/>
    </source>
</evidence>
<dbReference type="RefSeq" id="WP_249249317.1">
    <property type="nucleotide sequence ID" value="NZ_JAKIKT010000004.1"/>
</dbReference>
<feature type="chain" id="PRO_5045798479" evidence="1">
    <location>
        <begin position="21"/>
        <end position="117"/>
    </location>
</feature>
<proteinExistence type="predicted"/>
<organism evidence="2 3">
    <name type="scientific">Shewanella corallii</name>
    <dbReference type="NCBI Taxonomy" id="560080"/>
    <lineage>
        <taxon>Bacteria</taxon>
        <taxon>Pseudomonadati</taxon>
        <taxon>Pseudomonadota</taxon>
        <taxon>Gammaproteobacteria</taxon>
        <taxon>Alteromonadales</taxon>
        <taxon>Shewanellaceae</taxon>
        <taxon>Shewanella</taxon>
    </lineage>
</organism>